<keyword evidence="6 7" id="KW-0862">Zinc</keyword>
<sequence>MGLPEPAPVSGAGCSLAGTAPRMRLCDPLGDPSMFKIEALPAFTDNYIWLLQDDAARRCVAVDPGDAAPVLNWLSAHPGWQLSDILVTHHHHDHVGGVERLKAQTGARVYGPAAEKIPARDEALSDGQRIEVLGKRLQIIAVPGHTLGHIAYFHADPDQPWLLSGDTLFAAGCGRLFEGTPEQMFESLTRLASAPDHTLVYCTHEYTLSNLRFAQAVEPHNADIAARIGEVTQLREAGRFSLPSRLDIERKTNPFLRSEVEAVRQAASQHCGSPLATNVAVFAALRAWKDRF</sequence>
<dbReference type="InterPro" id="IPR001279">
    <property type="entry name" value="Metallo-B-lactamas"/>
</dbReference>
<reference evidence="9 10" key="1">
    <citation type="journal article" date="2008" name="Proc. Natl. Acad. Sci. U.S.A.">
        <title>Nitrogen fixation island and rhizosphere competence traits in the genome of root-associated Pseudomonas stutzeri A1501.</title>
        <authorList>
            <person name="Yan Y."/>
            <person name="Yang J."/>
            <person name="Dou Y."/>
            <person name="Chen M."/>
            <person name="Ping S."/>
            <person name="Peng J."/>
            <person name="Lu W."/>
            <person name="Zhang W."/>
            <person name="Yao Z."/>
            <person name="Li H."/>
            <person name="Liu W."/>
            <person name="He S."/>
            <person name="Geng L."/>
            <person name="Zhang X."/>
            <person name="Yang F."/>
            <person name="Yu H."/>
            <person name="Zhan Y."/>
            <person name="Li D."/>
            <person name="Lin Z."/>
            <person name="Wang Y."/>
            <person name="Elmerich C."/>
            <person name="Lin M."/>
            <person name="Jin Q."/>
        </authorList>
    </citation>
    <scope>NUCLEOTIDE SEQUENCE [LARGE SCALE GENOMIC DNA]</scope>
    <source>
        <strain evidence="9 10">A1501</strain>
    </source>
</reference>
<comment type="pathway">
    <text evidence="2 7">Secondary metabolite metabolism; methylglyoxal degradation; (R)-lactate from methylglyoxal: step 2/2.</text>
</comment>
<feature type="binding site" evidence="7">
    <location>
        <position position="91"/>
    </location>
    <ligand>
        <name>Zn(2+)</name>
        <dbReference type="ChEBI" id="CHEBI:29105"/>
        <label>1</label>
    </ligand>
</feature>
<keyword evidence="10" id="KW-1185">Reference proteome</keyword>
<dbReference type="GO" id="GO:0019243">
    <property type="term" value="P:methylglyoxal catabolic process to D-lactate via S-lactoyl-glutathione"/>
    <property type="evidence" value="ECO:0007669"/>
    <property type="project" value="UniProtKB-UniRule"/>
</dbReference>
<dbReference type="PANTHER" id="PTHR43705">
    <property type="entry name" value="HYDROXYACYLGLUTATHIONE HYDROLASE"/>
    <property type="match status" value="1"/>
</dbReference>
<comment type="function">
    <text evidence="7">Thiolesterase that catalyzes the hydrolysis of S-D-lactoyl-glutathione to form glutathione and D-lactic acid.</text>
</comment>
<feature type="binding site" evidence="7">
    <location>
        <position position="145"/>
    </location>
    <ligand>
        <name>Zn(2+)</name>
        <dbReference type="ChEBI" id="CHEBI:29105"/>
        <label>1</label>
    </ligand>
</feature>
<dbReference type="HAMAP" id="MF_01374">
    <property type="entry name" value="Glyoxalase_2"/>
    <property type="match status" value="1"/>
</dbReference>
<comment type="cofactor">
    <cofactor evidence="7">
        <name>Zn(2+)</name>
        <dbReference type="ChEBI" id="CHEBI:29105"/>
    </cofactor>
    <text evidence="7">Binds 2 Zn(2+) ions per subunit.</text>
</comment>
<feature type="binding site" evidence="7">
    <location>
        <position position="204"/>
    </location>
    <ligand>
        <name>Zn(2+)</name>
        <dbReference type="ChEBI" id="CHEBI:29105"/>
        <label>2</label>
    </ligand>
</feature>
<keyword evidence="5 7" id="KW-0378">Hydrolase</keyword>
<dbReference type="GO" id="GO:0004416">
    <property type="term" value="F:hydroxyacylglutathione hydrolase activity"/>
    <property type="evidence" value="ECO:0007669"/>
    <property type="project" value="UniProtKB-UniRule"/>
</dbReference>
<evidence type="ECO:0000256" key="1">
    <source>
        <dbReference type="ARBA" id="ARBA00001623"/>
    </source>
</evidence>
<dbReference type="Pfam" id="PF16123">
    <property type="entry name" value="HAGH_C"/>
    <property type="match status" value="1"/>
</dbReference>
<dbReference type="NCBIfam" id="TIGR03413">
    <property type="entry name" value="GSH_gloB"/>
    <property type="match status" value="1"/>
</dbReference>
<dbReference type="PANTHER" id="PTHR43705:SF1">
    <property type="entry name" value="HYDROXYACYLGLUTATHIONE HYDROLASE GLOB"/>
    <property type="match status" value="1"/>
</dbReference>
<evidence type="ECO:0000256" key="5">
    <source>
        <dbReference type="ARBA" id="ARBA00022801"/>
    </source>
</evidence>
<dbReference type="InterPro" id="IPR035680">
    <property type="entry name" value="Clx_II_MBL"/>
</dbReference>
<feature type="domain" description="Metallo-beta-lactamase" evidence="8">
    <location>
        <begin position="45"/>
        <end position="204"/>
    </location>
</feature>
<comment type="subunit">
    <text evidence="7">Monomer.</text>
</comment>
<dbReference type="SMART" id="SM00849">
    <property type="entry name" value="Lactamase_B"/>
    <property type="match status" value="1"/>
</dbReference>
<feature type="binding site" evidence="7">
    <location>
        <position position="89"/>
    </location>
    <ligand>
        <name>Zn(2+)</name>
        <dbReference type="ChEBI" id="CHEBI:29105"/>
        <label>1</label>
    </ligand>
</feature>
<dbReference type="eggNOG" id="COG0491">
    <property type="taxonomic scope" value="Bacteria"/>
</dbReference>
<dbReference type="InterPro" id="IPR032282">
    <property type="entry name" value="HAGH_C"/>
</dbReference>
<feature type="binding site" evidence="7">
    <location>
        <position position="166"/>
    </location>
    <ligand>
        <name>Zn(2+)</name>
        <dbReference type="ChEBI" id="CHEBI:29105"/>
        <label>1</label>
    </ligand>
</feature>
<protein>
    <recommendedName>
        <fullName evidence="7">Hydroxyacylglutathione hydrolase</fullName>
        <ecNumber evidence="7">3.1.2.6</ecNumber>
    </recommendedName>
    <alternativeName>
        <fullName evidence="7">Glyoxalase II</fullName>
        <shortName evidence="7">Glx II</shortName>
    </alternativeName>
</protein>
<name>A4VLR2_STUS1</name>
<accession>A4VLR2</accession>
<dbReference type="AlphaFoldDB" id="A4VLR2"/>
<comment type="catalytic activity">
    <reaction evidence="1 7">
        <text>an S-(2-hydroxyacyl)glutathione + H2O = a 2-hydroxy carboxylate + glutathione + H(+)</text>
        <dbReference type="Rhea" id="RHEA:21864"/>
        <dbReference type="ChEBI" id="CHEBI:15377"/>
        <dbReference type="ChEBI" id="CHEBI:15378"/>
        <dbReference type="ChEBI" id="CHEBI:57925"/>
        <dbReference type="ChEBI" id="CHEBI:58896"/>
        <dbReference type="ChEBI" id="CHEBI:71261"/>
        <dbReference type="EC" id="3.1.2.6"/>
    </reaction>
</comment>
<dbReference type="InterPro" id="IPR050110">
    <property type="entry name" value="Glyoxalase_II_hydrolase"/>
</dbReference>
<evidence type="ECO:0000313" key="10">
    <source>
        <dbReference type="Proteomes" id="UP000000233"/>
    </source>
</evidence>
<evidence type="ECO:0000256" key="7">
    <source>
        <dbReference type="HAMAP-Rule" id="MF_01374"/>
    </source>
</evidence>
<evidence type="ECO:0000256" key="6">
    <source>
        <dbReference type="ARBA" id="ARBA00022833"/>
    </source>
</evidence>
<dbReference type="SUPFAM" id="SSF56281">
    <property type="entry name" value="Metallo-hydrolase/oxidoreductase"/>
    <property type="match status" value="1"/>
</dbReference>
<feature type="binding site" evidence="7">
    <location>
        <position position="166"/>
    </location>
    <ligand>
        <name>Zn(2+)</name>
        <dbReference type="ChEBI" id="CHEBI:29105"/>
        <label>2</label>
    </ligand>
</feature>
<feature type="binding site" evidence="7">
    <location>
        <position position="93"/>
    </location>
    <ligand>
        <name>Zn(2+)</name>
        <dbReference type="ChEBI" id="CHEBI:29105"/>
        <label>2</label>
    </ligand>
</feature>
<dbReference type="HOGENOM" id="CLU_030571_4_1_6"/>
<evidence type="ECO:0000256" key="2">
    <source>
        <dbReference type="ARBA" id="ARBA00004963"/>
    </source>
</evidence>
<dbReference type="EMBL" id="CP000304">
    <property type="protein sequence ID" value="ABP79913.1"/>
    <property type="molecule type" value="Genomic_DNA"/>
</dbReference>
<keyword evidence="4 7" id="KW-0479">Metal-binding</keyword>
<dbReference type="UniPathway" id="UPA00619">
    <property type="reaction ID" value="UER00676"/>
</dbReference>
<dbReference type="KEGG" id="psa:PST_2254"/>
<dbReference type="EC" id="3.1.2.6" evidence="7"/>
<gene>
    <name evidence="7 9" type="primary">gloB</name>
    <name evidence="9" type="ordered locus">PST_2254</name>
</gene>
<dbReference type="GO" id="GO:0046872">
    <property type="term" value="F:metal ion binding"/>
    <property type="evidence" value="ECO:0007669"/>
    <property type="project" value="UniProtKB-KW"/>
</dbReference>
<evidence type="ECO:0000313" key="9">
    <source>
        <dbReference type="EMBL" id="ABP79913.1"/>
    </source>
</evidence>
<organism evidence="9 10">
    <name type="scientific">Stutzerimonas stutzeri (strain A1501)</name>
    <name type="common">Pseudomonas stutzeri</name>
    <dbReference type="NCBI Taxonomy" id="379731"/>
    <lineage>
        <taxon>Bacteria</taxon>
        <taxon>Pseudomonadati</taxon>
        <taxon>Pseudomonadota</taxon>
        <taxon>Gammaproteobacteria</taxon>
        <taxon>Pseudomonadales</taxon>
        <taxon>Pseudomonadaceae</taxon>
        <taxon>Stutzerimonas</taxon>
    </lineage>
</organism>
<dbReference type="Proteomes" id="UP000000233">
    <property type="component" value="Chromosome"/>
</dbReference>
<dbReference type="Pfam" id="PF00753">
    <property type="entry name" value="Lactamase_B"/>
    <property type="match status" value="1"/>
</dbReference>
<dbReference type="PIRSF" id="PIRSF005457">
    <property type="entry name" value="Glx"/>
    <property type="match status" value="1"/>
</dbReference>
<feature type="binding site" evidence="7">
    <location>
        <position position="94"/>
    </location>
    <ligand>
        <name>Zn(2+)</name>
        <dbReference type="ChEBI" id="CHEBI:29105"/>
        <label>2</label>
    </ligand>
</feature>
<evidence type="ECO:0000259" key="8">
    <source>
        <dbReference type="SMART" id="SM00849"/>
    </source>
</evidence>
<proteinExistence type="inferred from homology"/>
<comment type="similarity">
    <text evidence="3 7">Belongs to the metallo-beta-lactamase superfamily. Glyoxalase II family.</text>
</comment>
<dbReference type="InterPro" id="IPR017782">
    <property type="entry name" value="Hydroxyacylglutathione_Hdrlase"/>
</dbReference>
<dbReference type="InterPro" id="IPR036866">
    <property type="entry name" value="RibonucZ/Hydroxyglut_hydro"/>
</dbReference>
<dbReference type="Gene3D" id="3.60.15.10">
    <property type="entry name" value="Ribonuclease Z/Hydroxyacylglutathione hydrolase-like"/>
    <property type="match status" value="1"/>
</dbReference>
<evidence type="ECO:0000256" key="4">
    <source>
        <dbReference type="ARBA" id="ARBA00022723"/>
    </source>
</evidence>
<dbReference type="CDD" id="cd07723">
    <property type="entry name" value="hydroxyacylglutathione_hydrolase_MBL-fold"/>
    <property type="match status" value="1"/>
</dbReference>
<evidence type="ECO:0000256" key="3">
    <source>
        <dbReference type="ARBA" id="ARBA00006759"/>
    </source>
</evidence>